<evidence type="ECO:0000313" key="2">
    <source>
        <dbReference type="EMBL" id="MDW2800910.1"/>
    </source>
</evidence>
<comment type="caution">
    <text evidence="2">The sequence shown here is derived from an EMBL/GenBank/DDBJ whole genome shotgun (WGS) entry which is preliminary data.</text>
</comment>
<reference evidence="2 3" key="1">
    <citation type="submission" date="2023-10" db="EMBL/GenBank/DDBJ databases">
        <title>A novel Glycoside Hydrolase 43-Like Enzyme from Clostrdium boliviensis is an Endo-xylanase, and a Candidate for Xylooligosaccharides Production from Different Xylan Substrates.</title>
        <authorList>
            <person name="Alvarez M.T."/>
            <person name="Rocabado-Villegas L.R."/>
            <person name="Salas-Veizaga D.M."/>
            <person name="Linares-Pasten J.A."/>
            <person name="Gudmundsdottir E.E."/>
            <person name="Hreggvidsson G.O."/>
            <person name="Adlercreutz P."/>
            <person name="Nordberg Karlsson E."/>
        </authorList>
    </citation>
    <scope>NUCLEOTIDE SEQUENCE [LARGE SCALE GENOMIC DNA]</scope>
    <source>
        <strain evidence="2 3">E-1</strain>
    </source>
</reference>
<dbReference type="Proteomes" id="UP001276854">
    <property type="component" value="Unassembled WGS sequence"/>
</dbReference>
<feature type="signal peptide" evidence="1">
    <location>
        <begin position="1"/>
        <end position="30"/>
    </location>
</feature>
<evidence type="ECO:0000313" key="3">
    <source>
        <dbReference type="Proteomes" id="UP001276854"/>
    </source>
</evidence>
<keyword evidence="1" id="KW-0732">Signal</keyword>
<sequence>MVDKMLRLKKFLPIVMAIVMTLGINTNAFATENTPKANEPLTGTIQQISTSDFDEAEKIESQKIQEITTDNYSFPQLNVKPNLKLDSQKKSATVSNATSEATTNGIWQINDPVFVGDGNLTGSYDLYLVNTSSPTTIFLKLASRSSELLAVLYKVDAQGNLINTGFGAYANGSDNFGVLAAGNYAIAIGSSSGNATGTYTLMWNSSNPSGASSIIDRTSDLSRVVLFYSNNIIRSNGTNIMTDLKWEEHETWYLPLGYSARDMVIDSITSSGTYLGSFTSSKPYTVNNALFIEVSRGSYLYSNSYYRNNEGEVVHVIDYTDPSGLKTPRWLGEAATDFNWGSHYIVIDLDTFQVVEFLSPFNYHYTNEGGRTYSLSNITQID</sequence>
<proteinExistence type="predicted"/>
<evidence type="ECO:0000256" key="1">
    <source>
        <dbReference type="SAM" id="SignalP"/>
    </source>
</evidence>
<feature type="chain" id="PRO_5045882989" description="Peptidase C-terminal archaeal/bacterial domain-containing protein" evidence="1">
    <location>
        <begin position="31"/>
        <end position="382"/>
    </location>
</feature>
<accession>A0ABU4GV60</accession>
<protein>
    <recommendedName>
        <fullName evidence="4">Peptidase C-terminal archaeal/bacterial domain-containing protein</fullName>
    </recommendedName>
</protein>
<organism evidence="2 3">
    <name type="scientific">Clostridium boliviensis</name>
    <dbReference type="NCBI Taxonomy" id="318465"/>
    <lineage>
        <taxon>Bacteria</taxon>
        <taxon>Bacillati</taxon>
        <taxon>Bacillota</taxon>
        <taxon>Clostridia</taxon>
        <taxon>Eubacteriales</taxon>
        <taxon>Clostridiaceae</taxon>
        <taxon>Clostridium</taxon>
    </lineage>
</organism>
<dbReference type="Gene3D" id="2.60.120.380">
    <property type="match status" value="1"/>
</dbReference>
<gene>
    <name evidence="2" type="ORF">RZO55_25405</name>
</gene>
<dbReference type="RefSeq" id="WP_318067072.1">
    <property type="nucleotide sequence ID" value="NZ_JAWONS010000329.1"/>
</dbReference>
<dbReference type="EMBL" id="JAWONS010000329">
    <property type="protein sequence ID" value="MDW2800910.1"/>
    <property type="molecule type" value="Genomic_DNA"/>
</dbReference>
<name>A0ABU4GV60_9CLOT</name>
<evidence type="ECO:0008006" key="4">
    <source>
        <dbReference type="Google" id="ProtNLM"/>
    </source>
</evidence>
<keyword evidence="3" id="KW-1185">Reference proteome</keyword>